<dbReference type="UniPathway" id="UPA00053">
    <property type="reaction ID" value="UER00089"/>
</dbReference>
<feature type="binding site" evidence="8">
    <location>
        <position position="440"/>
    </location>
    <ligand>
        <name>phosphoenolpyruvate</name>
        <dbReference type="ChEBI" id="CHEBI:58702"/>
    </ligand>
</feature>
<dbReference type="InterPro" id="IPR001986">
    <property type="entry name" value="Enolpyruvate_Tfrase_dom"/>
</dbReference>
<evidence type="ECO:0000256" key="2">
    <source>
        <dbReference type="ARBA" id="ARBA00009948"/>
    </source>
</evidence>
<feature type="binding site" evidence="8">
    <location>
        <position position="59"/>
    </location>
    <ligand>
        <name>phosphoenolpyruvate</name>
        <dbReference type="ChEBI" id="CHEBI:58702"/>
    </ligand>
</feature>
<evidence type="ECO:0000256" key="6">
    <source>
        <dbReference type="ARBA" id="ARBA00023141"/>
    </source>
</evidence>
<comment type="function">
    <text evidence="8">Catalyzes the transfer of the enolpyruvyl moiety of phosphoenolpyruvate (PEP) to the 5-hydroxyl of shikimate-3-phosphate (S3P) to produce enolpyruvyl shikimate-3-phosphate and inorganic phosphate.</text>
</comment>
<evidence type="ECO:0000256" key="3">
    <source>
        <dbReference type="ARBA" id="ARBA00022490"/>
    </source>
</evidence>
<feature type="binding site" evidence="8">
    <location>
        <position position="128"/>
    </location>
    <ligand>
        <name>phosphoenolpyruvate</name>
        <dbReference type="ChEBI" id="CHEBI:58702"/>
    </ligand>
</feature>
<evidence type="ECO:0000259" key="10">
    <source>
        <dbReference type="Pfam" id="PF00275"/>
    </source>
</evidence>
<feature type="domain" description="Enolpyruvate transferase" evidence="10">
    <location>
        <begin position="45"/>
        <end position="447"/>
    </location>
</feature>
<protein>
    <recommendedName>
        <fullName evidence="8">3-phosphoshikimate 1-carboxyvinyltransferase</fullName>
        <ecNumber evidence="8">2.5.1.19</ecNumber>
    </recommendedName>
    <alternativeName>
        <fullName evidence="8">5-enolpyruvylshikimate-3-phosphate synthase</fullName>
        <shortName evidence="8">EPSP synthase</shortName>
        <shortName evidence="8">EPSPS</shortName>
    </alternativeName>
</protein>
<evidence type="ECO:0000313" key="11">
    <source>
        <dbReference type="EMBL" id="CDZ89403.1"/>
    </source>
</evidence>
<evidence type="ECO:0000256" key="5">
    <source>
        <dbReference type="ARBA" id="ARBA00022679"/>
    </source>
</evidence>
<feature type="region of interest" description="Disordered" evidence="9">
    <location>
        <begin position="1"/>
        <end position="53"/>
    </location>
</feature>
<dbReference type="EMBL" id="CCSD01000058">
    <property type="protein sequence ID" value="CDZ89403.1"/>
    <property type="molecule type" value="Genomic_DNA"/>
</dbReference>
<dbReference type="AlphaFoldDB" id="A0A098BL12"/>
<feature type="binding site" evidence="8">
    <location>
        <position position="156"/>
    </location>
    <ligand>
        <name>phosphoenolpyruvate</name>
        <dbReference type="ChEBI" id="CHEBI:58702"/>
    </ligand>
</feature>
<dbReference type="eggNOG" id="COG0128">
    <property type="taxonomic scope" value="Bacteria"/>
</dbReference>
<gene>
    <name evidence="8 11" type="primary">aroA</name>
    <name evidence="11" type="ORF">RHRU231_470251</name>
</gene>
<dbReference type="PROSITE" id="PS00104">
    <property type="entry name" value="EPSP_SYNTHASE_1"/>
    <property type="match status" value="1"/>
</dbReference>
<comment type="subcellular location">
    <subcellularLocation>
        <location evidence="8">Cytoplasm</location>
    </subcellularLocation>
</comment>
<feature type="binding site" evidence="8">
    <location>
        <position position="64"/>
    </location>
    <ligand>
        <name>3-phosphoshikimate</name>
        <dbReference type="ChEBI" id="CHEBI:145989"/>
    </ligand>
</feature>
<reference evidence="11 12" key="1">
    <citation type="journal article" date="2014" name="Genome Announc.">
        <title>Draft Genome Sequence of Propane- and Butane-Oxidizing Actinobacterium Rhodococcus ruber IEGM 231.</title>
        <authorList>
            <person name="Ivshina I.B."/>
            <person name="Kuyukina M.S."/>
            <person name="Krivoruchko A.V."/>
            <person name="Barbe V."/>
            <person name="Fischer C."/>
        </authorList>
    </citation>
    <scope>NUCLEOTIDE SEQUENCE [LARGE SCALE GENOMIC DNA]</scope>
</reference>
<feature type="binding site" evidence="8">
    <location>
        <position position="200"/>
    </location>
    <ligand>
        <name>3-phosphoshikimate</name>
        <dbReference type="ChEBI" id="CHEBI:145989"/>
    </ligand>
</feature>
<evidence type="ECO:0000256" key="8">
    <source>
        <dbReference type="HAMAP-Rule" id="MF_00210"/>
    </source>
</evidence>
<organism evidence="11 12">
    <name type="scientific">Rhodococcus ruber</name>
    <dbReference type="NCBI Taxonomy" id="1830"/>
    <lineage>
        <taxon>Bacteria</taxon>
        <taxon>Bacillati</taxon>
        <taxon>Actinomycetota</taxon>
        <taxon>Actinomycetes</taxon>
        <taxon>Mycobacteriales</taxon>
        <taxon>Nocardiaceae</taxon>
        <taxon>Rhodococcus</taxon>
    </lineage>
</organism>
<feature type="binding site" evidence="8">
    <location>
        <position position="201"/>
    </location>
    <ligand>
        <name>3-phosphoshikimate</name>
        <dbReference type="ChEBI" id="CHEBI:145989"/>
    </ligand>
</feature>
<keyword evidence="4 8" id="KW-0028">Amino-acid biosynthesis</keyword>
<evidence type="ECO:0000256" key="9">
    <source>
        <dbReference type="SAM" id="MobiDB-lite"/>
    </source>
</evidence>
<dbReference type="InterPro" id="IPR036968">
    <property type="entry name" value="Enolpyruvate_Tfrase_sf"/>
</dbReference>
<feature type="binding site" evidence="8">
    <location>
        <position position="343"/>
    </location>
    <ligand>
        <name>3-phosphoshikimate</name>
        <dbReference type="ChEBI" id="CHEBI:145989"/>
    </ligand>
</feature>
<feature type="binding site" evidence="8">
    <location>
        <position position="228"/>
    </location>
    <ligand>
        <name>3-phosphoshikimate</name>
        <dbReference type="ChEBI" id="CHEBI:145989"/>
    </ligand>
</feature>
<dbReference type="GO" id="GO:0005737">
    <property type="term" value="C:cytoplasm"/>
    <property type="evidence" value="ECO:0007669"/>
    <property type="project" value="UniProtKB-SubCell"/>
</dbReference>
<dbReference type="GO" id="GO:0008652">
    <property type="term" value="P:amino acid biosynthetic process"/>
    <property type="evidence" value="ECO:0007669"/>
    <property type="project" value="UniProtKB-KW"/>
</dbReference>
<proteinExistence type="inferred from homology"/>
<dbReference type="PANTHER" id="PTHR21090:SF5">
    <property type="entry name" value="PENTAFUNCTIONAL AROM POLYPEPTIDE"/>
    <property type="match status" value="1"/>
</dbReference>
<feature type="active site" description="Proton acceptor" evidence="8">
    <location>
        <position position="343"/>
    </location>
</feature>
<dbReference type="CDD" id="cd01556">
    <property type="entry name" value="EPSP_synthase"/>
    <property type="match status" value="1"/>
</dbReference>
<comment type="pathway">
    <text evidence="1 8">Metabolic intermediate biosynthesis; chorismate biosynthesis; chorismate from D-erythrose 4-phosphate and phosphoenolpyruvate: step 6/7.</text>
</comment>
<feature type="binding site" evidence="8">
    <location>
        <position position="374"/>
    </location>
    <ligand>
        <name>phosphoenolpyruvate</name>
        <dbReference type="ChEBI" id="CHEBI:58702"/>
    </ligand>
</feature>
<comment type="subunit">
    <text evidence="8">Monomer.</text>
</comment>
<sequence length="458" mass="47354">MRGRPGGAAPTTRAADRTRPRGVAGGCRLRIGEDGRVNPWSAPRAESPVDSSVTLPGSKSITNRALILAALADGPSTVTGALRSRDTDLMIAALRGLGTTIDERDDGTTLHVIPGRLHGARVDCGLAGTVMRFVPPLAALADGDVFFDGDEQARTRPMGTVLEALRSLGADVDGDTLPFTVRGRGSLRGGTVTIDASGSSQFVSGLLLSAAAFVEGVTVRHAGAAVPSMPHIDMTVEMLRESAVTVDTSVPDTWRVAPGPVRAVDRVVEPDLSNATPFLAAAAVTAGTVSVPRWPQRTTQAGDAIRGILEQMGADVALSDGTLTVRGPKHLRGLDVDLHDVGELAPTVAALAALATTPSTLRGIAHLRGHETDRLAALVTELGKLGGSATELADGLHIVPAPLHGGRWHSYADHRMATAGAIVGLVVDGIEVEDIGTTAKTLPGFPELWAGMLRGARS</sequence>
<dbReference type="FunFam" id="3.65.10.10:FF:000010">
    <property type="entry name" value="3-phosphoshikimate 1-carboxyvinyltransferase"/>
    <property type="match status" value="1"/>
</dbReference>
<comment type="similarity">
    <text evidence="2 8">Belongs to the EPSP synthase family.</text>
</comment>
<comment type="caution">
    <text evidence="8">Lacks conserved residue(s) required for the propagation of feature annotation.</text>
</comment>
<dbReference type="Gene3D" id="3.65.10.10">
    <property type="entry name" value="Enolpyruvate transferase domain"/>
    <property type="match status" value="2"/>
</dbReference>
<dbReference type="GO" id="GO:0009423">
    <property type="term" value="P:chorismate biosynthetic process"/>
    <property type="evidence" value="ECO:0007669"/>
    <property type="project" value="UniProtKB-UniRule"/>
</dbReference>
<accession>A0A098BL12</accession>
<dbReference type="Pfam" id="PF00275">
    <property type="entry name" value="EPSP_synthase"/>
    <property type="match status" value="1"/>
</dbReference>
<dbReference type="FunFam" id="3.65.10.10:FF:000011">
    <property type="entry name" value="3-phosphoshikimate 1-carboxyvinyltransferase"/>
    <property type="match status" value="1"/>
</dbReference>
<keyword evidence="3 8" id="KW-0963">Cytoplasm</keyword>
<feature type="binding site" evidence="8">
    <location>
        <position position="415"/>
    </location>
    <ligand>
        <name>phosphoenolpyruvate</name>
        <dbReference type="ChEBI" id="CHEBI:58702"/>
    </ligand>
</feature>
<evidence type="ECO:0000256" key="7">
    <source>
        <dbReference type="ARBA" id="ARBA00044633"/>
    </source>
</evidence>
<feature type="binding site" evidence="8">
    <location>
        <position position="370"/>
    </location>
    <ligand>
        <name>3-phosphoshikimate</name>
        <dbReference type="ChEBI" id="CHEBI:145989"/>
    </ligand>
</feature>
<feature type="binding site" evidence="8">
    <location>
        <position position="59"/>
    </location>
    <ligand>
        <name>3-phosphoshikimate</name>
        <dbReference type="ChEBI" id="CHEBI:145989"/>
    </ligand>
</feature>
<dbReference type="PANTHER" id="PTHR21090">
    <property type="entry name" value="AROM/DEHYDROQUINATE SYNTHASE"/>
    <property type="match status" value="1"/>
</dbReference>
<feature type="binding site" evidence="8">
    <location>
        <position position="199"/>
    </location>
    <ligand>
        <name>3-phosphoshikimate</name>
        <dbReference type="ChEBI" id="CHEBI:145989"/>
    </ligand>
</feature>
<evidence type="ECO:0000256" key="4">
    <source>
        <dbReference type="ARBA" id="ARBA00022605"/>
    </source>
</evidence>
<name>A0A098BL12_9NOCA</name>
<dbReference type="Proteomes" id="UP000042997">
    <property type="component" value="Unassembled WGS sequence"/>
</dbReference>
<dbReference type="InterPro" id="IPR023193">
    <property type="entry name" value="EPSP_synthase_CS"/>
</dbReference>
<dbReference type="InterPro" id="IPR013792">
    <property type="entry name" value="RNA3'P_cycl/enolpyr_Trfase_a/b"/>
</dbReference>
<dbReference type="GO" id="GO:0009073">
    <property type="term" value="P:aromatic amino acid family biosynthetic process"/>
    <property type="evidence" value="ECO:0007669"/>
    <property type="project" value="UniProtKB-KW"/>
</dbReference>
<comment type="catalytic activity">
    <reaction evidence="7">
        <text>3-phosphoshikimate + phosphoenolpyruvate = 5-O-(1-carboxyvinyl)-3-phosphoshikimate + phosphate</text>
        <dbReference type="Rhea" id="RHEA:21256"/>
        <dbReference type="ChEBI" id="CHEBI:43474"/>
        <dbReference type="ChEBI" id="CHEBI:57701"/>
        <dbReference type="ChEBI" id="CHEBI:58702"/>
        <dbReference type="ChEBI" id="CHEBI:145989"/>
        <dbReference type="EC" id="2.5.1.19"/>
    </reaction>
    <physiologicalReaction direction="left-to-right" evidence="7">
        <dbReference type="Rhea" id="RHEA:21257"/>
    </physiologicalReaction>
</comment>
<feature type="binding site" evidence="8">
    <location>
        <position position="60"/>
    </location>
    <ligand>
        <name>3-phosphoshikimate</name>
        <dbReference type="ChEBI" id="CHEBI:145989"/>
    </ligand>
</feature>
<dbReference type="PIRSF" id="PIRSF000505">
    <property type="entry name" value="EPSPS"/>
    <property type="match status" value="1"/>
</dbReference>
<dbReference type="GO" id="GO:0003866">
    <property type="term" value="F:3-phosphoshikimate 1-carboxyvinyltransferase activity"/>
    <property type="evidence" value="ECO:0007669"/>
    <property type="project" value="UniProtKB-UniRule"/>
</dbReference>
<feature type="binding site" evidence="8">
    <location>
        <position position="201"/>
    </location>
    <ligand>
        <name>phosphoenolpyruvate</name>
        <dbReference type="ChEBI" id="CHEBI:58702"/>
    </ligand>
</feature>
<dbReference type="SUPFAM" id="SSF55205">
    <property type="entry name" value="EPT/RTPC-like"/>
    <property type="match status" value="1"/>
</dbReference>
<evidence type="ECO:0000256" key="1">
    <source>
        <dbReference type="ARBA" id="ARBA00004811"/>
    </source>
</evidence>
<dbReference type="NCBIfam" id="TIGR01356">
    <property type="entry name" value="aroA"/>
    <property type="match status" value="1"/>
</dbReference>
<dbReference type="PROSITE" id="PS00885">
    <property type="entry name" value="EPSP_SYNTHASE_2"/>
    <property type="match status" value="1"/>
</dbReference>
<keyword evidence="5 8" id="KW-0808">Transferase</keyword>
<dbReference type="HAMAP" id="MF_00210">
    <property type="entry name" value="EPSP_synth"/>
    <property type="match status" value="1"/>
</dbReference>
<keyword evidence="6 8" id="KW-0057">Aromatic amino acid biosynthesis</keyword>
<dbReference type="EC" id="2.5.1.19" evidence="8"/>
<dbReference type="InterPro" id="IPR006264">
    <property type="entry name" value="EPSP_synthase"/>
</dbReference>
<evidence type="ECO:0000313" key="12">
    <source>
        <dbReference type="Proteomes" id="UP000042997"/>
    </source>
</evidence>